<dbReference type="InterPro" id="IPR036879">
    <property type="entry name" value="TF_MADSbox_sf"/>
</dbReference>
<dbReference type="CDD" id="cd00266">
    <property type="entry name" value="MADS_SRF_like"/>
    <property type="match status" value="1"/>
</dbReference>
<evidence type="ECO:0000256" key="2">
    <source>
        <dbReference type="ARBA" id="ARBA00023015"/>
    </source>
</evidence>
<evidence type="ECO:0000259" key="6">
    <source>
        <dbReference type="PROSITE" id="PS50066"/>
    </source>
</evidence>
<dbReference type="InterPro" id="IPR033897">
    <property type="entry name" value="SRF-like_MADS-box"/>
</dbReference>
<evidence type="ECO:0000313" key="8">
    <source>
        <dbReference type="RefSeq" id="XP_056847455.1"/>
    </source>
</evidence>
<reference evidence="7" key="1">
    <citation type="journal article" date="2019" name="Database">
        <title>The radish genome database (RadishGD): an integrated information resource for radish genomics.</title>
        <authorList>
            <person name="Yu H.J."/>
            <person name="Baek S."/>
            <person name="Lee Y.J."/>
            <person name="Cho A."/>
            <person name="Mun J.H."/>
        </authorList>
    </citation>
    <scope>NUCLEOTIDE SEQUENCE [LARGE SCALE GENOMIC DNA]</scope>
    <source>
        <strain evidence="7">cv. WK10039</strain>
    </source>
</reference>
<reference evidence="8" key="2">
    <citation type="submission" date="2025-08" db="UniProtKB">
        <authorList>
            <consortium name="RefSeq"/>
        </authorList>
    </citation>
    <scope>IDENTIFICATION</scope>
    <source>
        <tissue evidence="8">Leaf</tissue>
    </source>
</reference>
<gene>
    <name evidence="8" type="primary">LOC130498112</name>
</gene>
<dbReference type="GO" id="GO:0046983">
    <property type="term" value="F:protein dimerization activity"/>
    <property type="evidence" value="ECO:0007669"/>
    <property type="project" value="InterPro"/>
</dbReference>
<sequence>MTRRKVKLAFINNNSSRKTTYKKRKRGLLKKAHEIFTLCGINAGAIIYSPYDPTPEVWPSVEGMNQVITTFRNLPEIDRHNNMVNQQEFVQQKITKADKLLLKKKKDNREVNLTENMVMFESIIRYLGNSNLCILDLNDLGYLVDQYLKSLNRMIQILEGDSDVEIGESLYSGIFFFPYDPTPERWPSVEGMNQVITTYRNLPEIDWHNNMFNQQEFVQQRITKADKLLLMKKKDNREGS</sequence>
<dbReference type="GO" id="GO:0000981">
    <property type="term" value="F:DNA-binding transcription factor activity, RNA polymerase II-specific"/>
    <property type="evidence" value="ECO:0007669"/>
    <property type="project" value="InterPro"/>
</dbReference>
<feature type="domain" description="MADS-box" evidence="6">
    <location>
        <begin position="1"/>
        <end position="49"/>
    </location>
</feature>
<dbReference type="KEGG" id="rsz:130498112"/>
<dbReference type="Proteomes" id="UP000504610">
    <property type="component" value="Chromosome 7"/>
</dbReference>
<evidence type="ECO:0000256" key="1">
    <source>
        <dbReference type="ARBA" id="ARBA00004123"/>
    </source>
</evidence>
<name>A0A9W3C792_RAPSA</name>
<dbReference type="PANTHER" id="PTHR48019">
    <property type="entry name" value="SERUM RESPONSE FACTOR HOMOLOG"/>
    <property type="match status" value="1"/>
</dbReference>
<keyword evidence="2" id="KW-0805">Transcription regulation</keyword>
<dbReference type="InterPro" id="IPR050142">
    <property type="entry name" value="MADS-box/MEF2_TF"/>
</dbReference>
<comment type="subcellular location">
    <subcellularLocation>
        <location evidence="1">Nucleus</location>
    </subcellularLocation>
</comment>
<dbReference type="FunFam" id="3.40.1810.10:FF:000024">
    <property type="entry name" value="Agamous-like MADS-box protein AGL80"/>
    <property type="match status" value="1"/>
</dbReference>
<keyword evidence="5" id="KW-0539">Nucleus</keyword>
<dbReference type="Gene3D" id="3.40.1810.10">
    <property type="entry name" value="Transcription factor, MADS-box"/>
    <property type="match status" value="1"/>
</dbReference>
<keyword evidence="4" id="KW-0804">Transcription</keyword>
<dbReference type="InterPro" id="IPR002100">
    <property type="entry name" value="TF_MADSbox"/>
</dbReference>
<protein>
    <submittedName>
        <fullName evidence="8">Agamous-like MADS-box protein AGL80</fullName>
    </submittedName>
</protein>
<dbReference type="PROSITE" id="PS50066">
    <property type="entry name" value="MADS_BOX_2"/>
    <property type="match status" value="1"/>
</dbReference>
<accession>A0A9W3C792</accession>
<dbReference type="Pfam" id="PF00319">
    <property type="entry name" value="SRF-TF"/>
    <property type="match status" value="1"/>
</dbReference>
<dbReference type="OrthoDB" id="779403at2759"/>
<dbReference type="GO" id="GO:0005634">
    <property type="term" value="C:nucleus"/>
    <property type="evidence" value="ECO:0007669"/>
    <property type="project" value="UniProtKB-SubCell"/>
</dbReference>
<evidence type="ECO:0000256" key="5">
    <source>
        <dbReference type="ARBA" id="ARBA00023242"/>
    </source>
</evidence>
<keyword evidence="7" id="KW-1185">Reference proteome</keyword>
<dbReference type="SMART" id="SM00432">
    <property type="entry name" value="MADS"/>
    <property type="match status" value="1"/>
</dbReference>
<dbReference type="GeneID" id="130498112"/>
<evidence type="ECO:0000313" key="7">
    <source>
        <dbReference type="Proteomes" id="UP000504610"/>
    </source>
</evidence>
<evidence type="ECO:0000256" key="3">
    <source>
        <dbReference type="ARBA" id="ARBA00023125"/>
    </source>
</evidence>
<evidence type="ECO:0000256" key="4">
    <source>
        <dbReference type="ARBA" id="ARBA00023163"/>
    </source>
</evidence>
<dbReference type="PRINTS" id="PR00404">
    <property type="entry name" value="MADSDOMAIN"/>
</dbReference>
<dbReference type="GO" id="GO:0000987">
    <property type="term" value="F:cis-regulatory region sequence-specific DNA binding"/>
    <property type="evidence" value="ECO:0007669"/>
    <property type="project" value="InterPro"/>
</dbReference>
<dbReference type="AlphaFoldDB" id="A0A9W3C792"/>
<proteinExistence type="predicted"/>
<keyword evidence="3" id="KW-0238">DNA-binding</keyword>
<dbReference type="GO" id="GO:0045944">
    <property type="term" value="P:positive regulation of transcription by RNA polymerase II"/>
    <property type="evidence" value="ECO:0007669"/>
    <property type="project" value="InterPro"/>
</dbReference>
<dbReference type="RefSeq" id="XP_056847455.1">
    <property type="nucleotide sequence ID" value="XM_056991475.1"/>
</dbReference>
<dbReference type="SUPFAM" id="SSF55455">
    <property type="entry name" value="SRF-like"/>
    <property type="match status" value="1"/>
</dbReference>
<organism evidence="7 8">
    <name type="scientific">Raphanus sativus</name>
    <name type="common">Radish</name>
    <name type="synonym">Raphanus raphanistrum var. sativus</name>
    <dbReference type="NCBI Taxonomy" id="3726"/>
    <lineage>
        <taxon>Eukaryota</taxon>
        <taxon>Viridiplantae</taxon>
        <taxon>Streptophyta</taxon>
        <taxon>Embryophyta</taxon>
        <taxon>Tracheophyta</taxon>
        <taxon>Spermatophyta</taxon>
        <taxon>Magnoliopsida</taxon>
        <taxon>eudicotyledons</taxon>
        <taxon>Gunneridae</taxon>
        <taxon>Pentapetalae</taxon>
        <taxon>rosids</taxon>
        <taxon>malvids</taxon>
        <taxon>Brassicales</taxon>
        <taxon>Brassicaceae</taxon>
        <taxon>Brassiceae</taxon>
        <taxon>Raphanus</taxon>
    </lineage>
</organism>